<dbReference type="Pfam" id="PF04055">
    <property type="entry name" value="Radical_SAM"/>
    <property type="match status" value="1"/>
</dbReference>
<evidence type="ECO:0000313" key="8">
    <source>
        <dbReference type="Proteomes" id="UP001162891"/>
    </source>
</evidence>
<dbReference type="InterPro" id="IPR013785">
    <property type="entry name" value="Aldolase_TIM"/>
</dbReference>
<dbReference type="InterPro" id="IPR058240">
    <property type="entry name" value="rSAM_sf"/>
</dbReference>
<accession>A0ABM7WSD8</accession>
<feature type="domain" description="Radical SAM core" evidence="6">
    <location>
        <begin position="127"/>
        <end position="363"/>
    </location>
</feature>
<evidence type="ECO:0000256" key="1">
    <source>
        <dbReference type="ARBA" id="ARBA00001966"/>
    </source>
</evidence>
<dbReference type="NCBIfam" id="NF045502">
    <property type="entry name" value="variant_rSAM"/>
    <property type="match status" value="1"/>
</dbReference>
<protein>
    <submittedName>
        <fullName evidence="7">Radical SAM protein</fullName>
    </submittedName>
</protein>
<evidence type="ECO:0000313" key="7">
    <source>
        <dbReference type="EMBL" id="BDG02385.1"/>
    </source>
</evidence>
<dbReference type="PROSITE" id="PS51918">
    <property type="entry name" value="RADICAL_SAM"/>
    <property type="match status" value="1"/>
</dbReference>
<keyword evidence="8" id="KW-1185">Reference proteome</keyword>
<dbReference type="Proteomes" id="UP001162891">
    <property type="component" value="Chromosome"/>
</dbReference>
<sequence>MSSLKEAQYRELELKAHVSQEGITFDPAIFDHADVGGEHQEQVHCLFEYDTDTHVGLELPPYLVLPHGLVALFNYNRRSPNRLERDGKRFFLVRRDGEAIPVEFAKRPRYYRQETSDGTQMRTVAVHNTDGVVFVAYSNECSLKSTGKDCLFCNINATRDTYGDAEGVRWKYPRQIGETIAAAYAEGARHLTISGGFVPERREVDYYLDVAESIKEQTGLEDFNGTACIGAPQDLSIIEKYKEVGYRTLAINIEVWNEHFFRAYCPGKEQLCGGQKHWIAALEHAVGVFGRGRVRSNMVGGLESKQSTLEGIEALTAKGIIAISPAWFPNPGSALEGHRSPEPEWHLDVARKTVALYRKVGFTWDQIYDANAAPTTLVHDIYRIEEGRLPAPRKAQATGTVRPATEVRP</sequence>
<keyword evidence="5" id="KW-0411">Iron-sulfur</keyword>
<dbReference type="Gene3D" id="3.20.20.70">
    <property type="entry name" value="Aldolase class I"/>
    <property type="match status" value="1"/>
</dbReference>
<organism evidence="7 8">
    <name type="scientific">Anaeromyxobacter oryzae</name>
    <dbReference type="NCBI Taxonomy" id="2918170"/>
    <lineage>
        <taxon>Bacteria</taxon>
        <taxon>Pseudomonadati</taxon>
        <taxon>Myxococcota</taxon>
        <taxon>Myxococcia</taxon>
        <taxon>Myxococcales</taxon>
        <taxon>Cystobacterineae</taxon>
        <taxon>Anaeromyxobacteraceae</taxon>
        <taxon>Anaeromyxobacter</taxon>
    </lineage>
</organism>
<keyword evidence="4" id="KW-0408">Iron</keyword>
<evidence type="ECO:0000256" key="4">
    <source>
        <dbReference type="ARBA" id="ARBA00023004"/>
    </source>
</evidence>
<evidence type="ECO:0000256" key="5">
    <source>
        <dbReference type="ARBA" id="ARBA00023014"/>
    </source>
</evidence>
<evidence type="ECO:0000259" key="6">
    <source>
        <dbReference type="PROSITE" id="PS51918"/>
    </source>
</evidence>
<dbReference type="RefSeq" id="WP_248360006.1">
    <property type="nucleotide sequence ID" value="NZ_AP025591.1"/>
</dbReference>
<keyword evidence="2" id="KW-0949">S-adenosyl-L-methionine</keyword>
<proteinExistence type="predicted"/>
<dbReference type="SUPFAM" id="SSF102114">
    <property type="entry name" value="Radical SAM enzymes"/>
    <property type="match status" value="1"/>
</dbReference>
<evidence type="ECO:0000256" key="2">
    <source>
        <dbReference type="ARBA" id="ARBA00022691"/>
    </source>
</evidence>
<comment type="cofactor">
    <cofactor evidence="1">
        <name>[4Fe-4S] cluster</name>
        <dbReference type="ChEBI" id="CHEBI:49883"/>
    </cofactor>
</comment>
<dbReference type="EMBL" id="AP025591">
    <property type="protein sequence ID" value="BDG02385.1"/>
    <property type="molecule type" value="Genomic_DNA"/>
</dbReference>
<name>A0ABM7WSD8_9BACT</name>
<dbReference type="SFLD" id="SFLDS00029">
    <property type="entry name" value="Radical_SAM"/>
    <property type="match status" value="1"/>
</dbReference>
<keyword evidence="3" id="KW-0479">Metal-binding</keyword>
<evidence type="ECO:0000256" key="3">
    <source>
        <dbReference type="ARBA" id="ARBA00022723"/>
    </source>
</evidence>
<gene>
    <name evidence="7" type="ORF">AMOR_13810</name>
</gene>
<dbReference type="InterPro" id="IPR007197">
    <property type="entry name" value="rSAM"/>
</dbReference>
<reference evidence="8" key="1">
    <citation type="journal article" date="2022" name="Int. J. Syst. Evol. Microbiol.">
        <title>Anaeromyxobacter oryzae sp. nov., Anaeromyxobacter diazotrophicus sp. nov. and Anaeromyxobacter paludicola sp. nov., isolated from paddy soils.</title>
        <authorList>
            <person name="Itoh H."/>
            <person name="Xu Z."/>
            <person name="Mise K."/>
            <person name="Masuda Y."/>
            <person name="Ushijima N."/>
            <person name="Hayakawa C."/>
            <person name="Shiratori Y."/>
            <person name="Senoo K."/>
        </authorList>
    </citation>
    <scope>NUCLEOTIDE SEQUENCE [LARGE SCALE GENOMIC DNA]</scope>
    <source>
        <strain evidence="8">Red232</strain>
    </source>
</reference>